<gene>
    <name evidence="1" type="ORF">SJAV_02020</name>
</gene>
<dbReference type="EMBL" id="AP031322">
    <property type="protein sequence ID" value="BFH72258.1"/>
    <property type="molecule type" value="Genomic_DNA"/>
</dbReference>
<dbReference type="AlphaFoldDB" id="A0AAT9GN56"/>
<sequence length="114" mass="12292">MSVSEKLDRLMKLKGAIAAGSFTADGKVVDYKGPLSKEMAEMVAMMCAANTLMAKMQAEGFTKFSGMKWSPLHGWAVAAGDYAVCVMGYYGVFVKLSEADFNEIFKVLGEVAQS</sequence>
<reference evidence="1" key="1">
    <citation type="submission" date="2024-03" db="EMBL/GenBank/DDBJ databases">
        <title>Complete genome sequence of Sulfurisphaera javensis strain KD-1.</title>
        <authorList>
            <person name="Sakai H."/>
            <person name="Nur N."/>
            <person name="Suwanto A."/>
            <person name="Kurosawa N."/>
        </authorList>
    </citation>
    <scope>NUCLEOTIDE SEQUENCE</scope>
    <source>
        <strain evidence="1">KD-1</strain>
    </source>
</reference>
<dbReference type="KEGG" id="sjv:SJAV_02020"/>
<protein>
    <submittedName>
        <fullName evidence="1">DUF2173 family protein</fullName>
    </submittedName>
</protein>
<dbReference type="InterPro" id="IPR018685">
    <property type="entry name" value="DUF2173"/>
</dbReference>
<organism evidence="1">
    <name type="scientific">Sulfurisphaera javensis</name>
    <dbReference type="NCBI Taxonomy" id="2049879"/>
    <lineage>
        <taxon>Archaea</taxon>
        <taxon>Thermoproteota</taxon>
        <taxon>Thermoprotei</taxon>
        <taxon>Sulfolobales</taxon>
        <taxon>Sulfolobaceae</taxon>
        <taxon>Sulfurisphaera</taxon>
    </lineage>
</organism>
<name>A0AAT9GN56_9CREN</name>
<dbReference type="PIRSF" id="PIRSF006821">
    <property type="entry name" value="UCP006821"/>
    <property type="match status" value="1"/>
</dbReference>
<evidence type="ECO:0000313" key="1">
    <source>
        <dbReference type="EMBL" id="BFH72258.1"/>
    </source>
</evidence>
<dbReference type="GeneID" id="92353132"/>
<proteinExistence type="predicted"/>
<dbReference type="RefSeq" id="WP_369610494.1">
    <property type="nucleotide sequence ID" value="NZ_AP031322.1"/>
</dbReference>
<accession>A0AAT9GN56</accession>
<dbReference type="Pfam" id="PF09941">
    <property type="entry name" value="DUF2173"/>
    <property type="match status" value="1"/>
</dbReference>